<dbReference type="EMBL" id="JAKNHJ010000015">
    <property type="protein sequence ID" value="MCG4618394.1"/>
    <property type="molecule type" value="Genomic_DNA"/>
</dbReference>
<evidence type="ECO:0000256" key="4">
    <source>
        <dbReference type="ARBA" id="ARBA00023136"/>
    </source>
</evidence>
<feature type="transmembrane region" description="Helical" evidence="6">
    <location>
        <begin position="145"/>
        <end position="163"/>
    </location>
</feature>
<feature type="transmembrane region" description="Helical" evidence="6">
    <location>
        <begin position="170"/>
        <end position="193"/>
    </location>
</feature>
<evidence type="ECO:0000256" key="6">
    <source>
        <dbReference type="SAM" id="Phobius"/>
    </source>
</evidence>
<feature type="transmembrane region" description="Helical" evidence="6">
    <location>
        <begin position="97"/>
        <end position="114"/>
    </location>
</feature>
<dbReference type="RefSeq" id="WP_238128284.1">
    <property type="nucleotide sequence ID" value="NZ_JAKNHJ010000015.1"/>
</dbReference>
<reference evidence="7" key="1">
    <citation type="submission" date="2022-01" db="EMBL/GenBank/DDBJ databases">
        <title>Collection of gut derived symbiotic bacterial strains cultured from healthy donors.</title>
        <authorList>
            <person name="Lin H."/>
            <person name="Kohout C."/>
            <person name="Waligurski E."/>
            <person name="Pamer E.G."/>
        </authorList>
    </citation>
    <scope>NUCLEOTIDE SEQUENCE</scope>
    <source>
        <strain evidence="7">DFI.7.46</strain>
    </source>
</reference>
<name>A0AAJ1BCJ5_9ACTO</name>
<dbReference type="PANTHER" id="PTHR20855:SF3">
    <property type="entry name" value="LD03007P"/>
    <property type="match status" value="1"/>
</dbReference>
<evidence type="ECO:0000256" key="3">
    <source>
        <dbReference type="ARBA" id="ARBA00022989"/>
    </source>
</evidence>
<feature type="transmembrane region" description="Helical" evidence="6">
    <location>
        <begin position="208"/>
        <end position="228"/>
    </location>
</feature>
<dbReference type="InterPro" id="IPR004254">
    <property type="entry name" value="AdipoR/HlyIII-related"/>
</dbReference>
<organism evidence="7 8">
    <name type="scientific">Varibaculum cambriense</name>
    <dbReference type="NCBI Taxonomy" id="184870"/>
    <lineage>
        <taxon>Bacteria</taxon>
        <taxon>Bacillati</taxon>
        <taxon>Actinomycetota</taxon>
        <taxon>Actinomycetes</taxon>
        <taxon>Actinomycetales</taxon>
        <taxon>Actinomycetaceae</taxon>
        <taxon>Varibaculum</taxon>
    </lineage>
</organism>
<comment type="subcellular location">
    <subcellularLocation>
        <location evidence="1">Membrane</location>
        <topology evidence="1">Multi-pass membrane protein</topology>
    </subcellularLocation>
</comment>
<keyword evidence="2 6" id="KW-0812">Transmembrane</keyword>
<dbReference type="Proteomes" id="UP001200537">
    <property type="component" value="Unassembled WGS sequence"/>
</dbReference>
<dbReference type="Pfam" id="PF03006">
    <property type="entry name" value="HlyIII"/>
    <property type="match status" value="1"/>
</dbReference>
<keyword evidence="5" id="KW-0862">Zinc</keyword>
<evidence type="ECO:0000256" key="1">
    <source>
        <dbReference type="ARBA" id="ARBA00004141"/>
    </source>
</evidence>
<evidence type="ECO:0000313" key="7">
    <source>
        <dbReference type="EMBL" id="MCG4618394.1"/>
    </source>
</evidence>
<feature type="binding site" evidence="5">
    <location>
        <position position="206"/>
    </location>
    <ligand>
        <name>Zn(2+)</name>
        <dbReference type="ChEBI" id="CHEBI:29105"/>
    </ligand>
</feature>
<proteinExistence type="predicted"/>
<evidence type="ECO:0000313" key="8">
    <source>
        <dbReference type="Proteomes" id="UP001200537"/>
    </source>
</evidence>
<evidence type="ECO:0000256" key="2">
    <source>
        <dbReference type="ARBA" id="ARBA00022692"/>
    </source>
</evidence>
<feature type="binding site" evidence="5">
    <location>
        <position position="77"/>
    </location>
    <ligand>
        <name>Zn(2+)</name>
        <dbReference type="ChEBI" id="CHEBI:29105"/>
    </ligand>
</feature>
<comment type="caution">
    <text evidence="7">The sequence shown here is derived from an EMBL/GenBank/DDBJ whole genome shotgun (WGS) entry which is preliminary data.</text>
</comment>
<feature type="binding site" evidence="5">
    <location>
        <position position="210"/>
    </location>
    <ligand>
        <name>Zn(2+)</name>
        <dbReference type="ChEBI" id="CHEBI:29105"/>
    </ligand>
</feature>
<protein>
    <submittedName>
        <fullName evidence="7">Hemolysin III family protein</fullName>
    </submittedName>
</protein>
<feature type="transmembrane region" description="Helical" evidence="6">
    <location>
        <begin position="121"/>
        <end position="139"/>
    </location>
</feature>
<dbReference type="GO" id="GO:0016020">
    <property type="term" value="C:membrane"/>
    <property type="evidence" value="ECO:0007669"/>
    <property type="project" value="UniProtKB-SubCell"/>
</dbReference>
<dbReference type="AlphaFoldDB" id="A0AAJ1BCJ5"/>
<dbReference type="PANTHER" id="PTHR20855">
    <property type="entry name" value="ADIPOR/PROGESTIN RECEPTOR-RELATED"/>
    <property type="match status" value="1"/>
</dbReference>
<feature type="transmembrane region" description="Helical" evidence="6">
    <location>
        <begin position="57"/>
        <end position="77"/>
    </location>
</feature>
<gene>
    <name evidence="7" type="ORF">L0M99_07830</name>
</gene>
<dbReference type="GO" id="GO:0046872">
    <property type="term" value="F:metal ion binding"/>
    <property type="evidence" value="ECO:0007669"/>
    <property type="project" value="UniProtKB-KW"/>
</dbReference>
<keyword evidence="4 6" id="KW-0472">Membrane</keyword>
<accession>A0AAJ1BCJ5</accession>
<evidence type="ECO:0000256" key="5">
    <source>
        <dbReference type="PIRSR" id="PIRSR604254-1"/>
    </source>
</evidence>
<sequence>MAPDEGAYTQVKKRVSDSLNVLPKPKMRGWIHTVTVPLSLAASIVLICLANTANERWACAVYLVCSLLLFGVSALYHRIDWGKRAHSVMRRFDHCNIFLLIAGSYTPIAVSLLPYSQARNLLVLVWLGALAGILLSVFWPDAPRWLYVPIYILLGWVALGYMGPLREAGGLAVIWLLVAGGLCYSIGAVFYGLRWPGRNARYFGYHEIFHAGTVAGWTCICIAAYFAVLA</sequence>
<keyword evidence="3 6" id="KW-1133">Transmembrane helix</keyword>
<keyword evidence="5" id="KW-0479">Metal-binding</keyword>
<feature type="transmembrane region" description="Helical" evidence="6">
    <location>
        <begin position="29"/>
        <end position="50"/>
    </location>
</feature>